<proteinExistence type="predicted"/>
<protein>
    <recommendedName>
        <fullName evidence="2">Transposase</fullName>
    </recommendedName>
</protein>
<gene>
    <name evidence="1" type="ORF">DMENIID0002_01300</name>
</gene>
<dbReference type="EMBL" id="AP029170">
    <property type="protein sequence ID" value="BFD45484.1"/>
    <property type="molecule type" value="Genomic_DNA"/>
</dbReference>
<organism evidence="1">
    <name type="scientific">Candidatus Tisiphia endosymbiont of Sergentomyia squamirostris</name>
    <dbReference type="NCBI Taxonomy" id="3113639"/>
    <lineage>
        <taxon>Bacteria</taxon>
        <taxon>Pseudomonadati</taxon>
        <taxon>Pseudomonadota</taxon>
        <taxon>Alphaproteobacteria</taxon>
        <taxon>Rickettsiales</taxon>
        <taxon>Rickettsiaceae</taxon>
        <taxon>Rickettsieae</taxon>
        <taxon>Candidatus Tisiphia</taxon>
    </lineage>
</organism>
<accession>A0AAT9G6W8</accession>
<evidence type="ECO:0008006" key="2">
    <source>
        <dbReference type="Google" id="ProtNLM"/>
    </source>
</evidence>
<evidence type="ECO:0000313" key="1">
    <source>
        <dbReference type="EMBL" id="BFD45484.1"/>
    </source>
</evidence>
<sequence>MLKFNRSHWSCENNLNWIKDKVFEEDKSTISTGEAPLIISLLRTITLAIIAIFSNKITEIRENFNNYRHRLFKLFST</sequence>
<reference evidence="1" key="1">
    <citation type="submission" date="2024-01" db="EMBL/GenBank/DDBJ databases">
        <title>Sequencing the genomes of a sandfly, Sergentomyia squamirostris, and its two endosymbionts.</title>
        <authorList>
            <person name="Itokawa K."/>
            <person name="Sanjoba C."/>
        </authorList>
    </citation>
    <scope>NUCLEOTIDE SEQUENCE</scope>
    <source>
        <strain evidence="1">RiSSQ</strain>
    </source>
</reference>
<name>A0AAT9G6W8_9RICK</name>
<dbReference type="AlphaFoldDB" id="A0AAT9G6W8"/>